<dbReference type="InterPro" id="IPR016055">
    <property type="entry name" value="A-D-PHexomutase_a/b/a-I/II/III"/>
</dbReference>
<comment type="similarity">
    <text evidence="2">Belongs to the phosphohexose mutase family.</text>
</comment>
<dbReference type="PANTHER" id="PTHR42946:SF1">
    <property type="entry name" value="PHOSPHOGLUCOMUTASE (ALPHA-D-GLUCOSE-1,6-BISPHOSPHATE-DEPENDENT)"/>
    <property type="match status" value="1"/>
</dbReference>
<dbReference type="Proteomes" id="UP001501577">
    <property type="component" value="Unassembled WGS sequence"/>
</dbReference>
<organism evidence="7 8">
    <name type="scientific">Tetragenococcus solitarius</name>
    <dbReference type="NCBI Taxonomy" id="71453"/>
    <lineage>
        <taxon>Bacteria</taxon>
        <taxon>Bacillati</taxon>
        <taxon>Bacillota</taxon>
        <taxon>Bacilli</taxon>
        <taxon>Lactobacillales</taxon>
        <taxon>Enterococcaceae</taxon>
        <taxon>Tetragenococcus</taxon>
    </lineage>
</organism>
<dbReference type="Pfam" id="PF02878">
    <property type="entry name" value="PGM_PMM_I"/>
    <property type="match status" value="1"/>
</dbReference>
<evidence type="ECO:0000313" key="8">
    <source>
        <dbReference type="Proteomes" id="UP001501577"/>
    </source>
</evidence>
<dbReference type="InterPro" id="IPR005841">
    <property type="entry name" value="Alpha-D-phosphohexomutase_SF"/>
</dbReference>
<evidence type="ECO:0000256" key="3">
    <source>
        <dbReference type="ARBA" id="ARBA00022553"/>
    </source>
</evidence>
<proteinExistence type="inferred from homology"/>
<evidence type="ECO:0000313" key="7">
    <source>
        <dbReference type="EMBL" id="GAA3011018.1"/>
    </source>
</evidence>
<dbReference type="PANTHER" id="PTHR42946">
    <property type="entry name" value="PHOSPHOHEXOSE MUTASE"/>
    <property type="match status" value="1"/>
</dbReference>
<keyword evidence="3" id="KW-0597">Phosphoprotein</keyword>
<dbReference type="CDD" id="cd03089">
    <property type="entry name" value="PMM_PGM"/>
    <property type="match status" value="1"/>
</dbReference>
<dbReference type="PRINTS" id="PR00509">
    <property type="entry name" value="PGMPMM"/>
</dbReference>
<name>A0ABP6KHP9_9ENTE</name>
<evidence type="ECO:0000259" key="6">
    <source>
        <dbReference type="Pfam" id="PF02880"/>
    </source>
</evidence>
<keyword evidence="8" id="KW-1185">Reference proteome</keyword>
<dbReference type="InterPro" id="IPR050060">
    <property type="entry name" value="Phosphoglucosamine_mutase"/>
</dbReference>
<dbReference type="InterPro" id="IPR005845">
    <property type="entry name" value="A-D-PHexomutase_a/b/a-II"/>
</dbReference>
<feature type="domain" description="Alpha-D-phosphohexomutase alpha/beta/alpha" evidence="4">
    <location>
        <begin position="8"/>
        <end position="141"/>
    </location>
</feature>
<sequence length="501" mass="55559">MGKRMDLQNESDIRGIAIDTKEYQANLTVSSIREIVAGIINWLQKSENKDRLTIGVGRDSRLSGPELKEAFIEELNDCGADVYDFGLATTPALFMSTQFSQFACDAGIMLTASHLPYYYNGVKIFSQNGGAEKEDITYILSHTEKKVGPSVGKVIEADLLSVYAKDLVEKIRTASEKNTEMPLAGFKIIVDAGNGAGGFFTKKVLQPLGADTSGSQFLEPDGNFPNHIPNPDNKEAMKSIQTAVLENKADLGVIFDTDVDRSAVVTKSGDVLNRNNLIAVLSRIILTEHPGTSIVTNSPTSGHLKEFIEALGGKQVRYISGYRNVINKALELNRTGVDTQLAIETSGHAAFKENYFLDDGAYVIAKILMLLPKLQAEGKTLESLITDLKQPLETQEVRFKLEAENYRTLGEKVIRDIAAIDISGWQVDPENEEGIRFYLTQPYGQGWFLLRMSLHEPLLVLQVENDEKGYIVPILEQIHQFLCQYPEVNQEKLLPLIEEPL</sequence>
<evidence type="ECO:0000256" key="2">
    <source>
        <dbReference type="ARBA" id="ARBA00010231"/>
    </source>
</evidence>
<reference evidence="8" key="1">
    <citation type="journal article" date="2019" name="Int. J. Syst. Evol. Microbiol.">
        <title>The Global Catalogue of Microorganisms (GCM) 10K type strain sequencing project: providing services to taxonomists for standard genome sequencing and annotation.</title>
        <authorList>
            <consortium name="The Broad Institute Genomics Platform"/>
            <consortium name="The Broad Institute Genome Sequencing Center for Infectious Disease"/>
            <person name="Wu L."/>
            <person name="Ma J."/>
        </authorList>
    </citation>
    <scope>NUCLEOTIDE SEQUENCE [LARGE SCALE GENOMIC DNA]</scope>
    <source>
        <strain evidence="8">JCM 8736</strain>
    </source>
</reference>
<comment type="cofactor">
    <cofactor evidence="1">
        <name>Mg(2+)</name>
        <dbReference type="ChEBI" id="CHEBI:18420"/>
    </cofactor>
</comment>
<dbReference type="Gene3D" id="3.40.120.10">
    <property type="entry name" value="Alpha-D-Glucose-1,6-Bisphosphate, subunit A, domain 3"/>
    <property type="match status" value="3"/>
</dbReference>
<evidence type="ECO:0000259" key="4">
    <source>
        <dbReference type="Pfam" id="PF02878"/>
    </source>
</evidence>
<dbReference type="Pfam" id="PF02879">
    <property type="entry name" value="PGM_PMM_II"/>
    <property type="match status" value="1"/>
</dbReference>
<evidence type="ECO:0000259" key="5">
    <source>
        <dbReference type="Pfam" id="PF02879"/>
    </source>
</evidence>
<feature type="domain" description="Alpha-D-phosphohexomutase alpha/beta/alpha" evidence="5">
    <location>
        <begin position="163"/>
        <end position="269"/>
    </location>
</feature>
<feature type="domain" description="Alpha-D-phosphohexomutase alpha/beta/alpha" evidence="6">
    <location>
        <begin position="274"/>
        <end position="388"/>
    </location>
</feature>
<comment type="caution">
    <text evidence="7">The sequence shown here is derived from an EMBL/GenBank/DDBJ whole genome shotgun (WGS) entry which is preliminary data.</text>
</comment>
<dbReference type="Pfam" id="PF02880">
    <property type="entry name" value="PGM_PMM_III"/>
    <property type="match status" value="1"/>
</dbReference>
<protein>
    <submittedName>
        <fullName evidence="7">Phosphomannomutase/phosphoglucomutase</fullName>
    </submittedName>
</protein>
<dbReference type="EMBL" id="BAAAXQ010000010">
    <property type="protein sequence ID" value="GAA3011018.1"/>
    <property type="molecule type" value="Genomic_DNA"/>
</dbReference>
<dbReference type="SUPFAM" id="SSF53738">
    <property type="entry name" value="Phosphoglucomutase, first 3 domains"/>
    <property type="match status" value="3"/>
</dbReference>
<dbReference type="Gene3D" id="3.30.310.50">
    <property type="entry name" value="Alpha-D-phosphohexomutase, C-terminal domain"/>
    <property type="match status" value="1"/>
</dbReference>
<gene>
    <name evidence="7" type="ORF">GCM10019998_03970</name>
</gene>
<accession>A0ABP6KHP9</accession>
<dbReference type="InterPro" id="IPR005846">
    <property type="entry name" value="A-D-PHexomutase_a/b/a-III"/>
</dbReference>
<evidence type="ECO:0000256" key="1">
    <source>
        <dbReference type="ARBA" id="ARBA00001946"/>
    </source>
</evidence>
<dbReference type="InterPro" id="IPR005844">
    <property type="entry name" value="A-D-PHexomutase_a/b/a-I"/>
</dbReference>